<accession>A0ABN8M6Z3</accession>
<feature type="non-terminal residue" evidence="1">
    <location>
        <position position="1"/>
    </location>
</feature>
<comment type="caution">
    <text evidence="1">The sequence shown here is derived from an EMBL/GenBank/DDBJ whole genome shotgun (WGS) entry which is preliminary data.</text>
</comment>
<reference evidence="1 2" key="1">
    <citation type="submission" date="2022-05" db="EMBL/GenBank/DDBJ databases">
        <authorList>
            <consortium name="Genoscope - CEA"/>
            <person name="William W."/>
        </authorList>
    </citation>
    <scope>NUCLEOTIDE SEQUENCE [LARGE SCALE GENOMIC DNA]</scope>
</reference>
<sequence length="266" mass="30011">VYKATCCNYARQILIHQLTENSMDLLVFFMVCGVALLGSCTSGNAEWPPAAYKRVVKCIPKGKPPTPSVPYNVAFCLALKMDSECLLEPLNATCYREVFDFYRAYNLERIYLTRKSDFCPKPLPYEELRELVRESAIMKKEHLPSIENDTYVDCAGTVENTCVKVAVKNLEKGKNVLQIFLSYINCYDKETKTCPVPIARNINVVIQAFKKHIYAYNGLLAKMLKKIIPGRDVKFWVLKVGGGVEGSASDAETQLDAPEYEFELSS</sequence>
<gene>
    <name evidence="1" type="ORF">PEVE_00025973</name>
</gene>
<dbReference type="Proteomes" id="UP001159427">
    <property type="component" value="Unassembled WGS sequence"/>
</dbReference>
<protein>
    <recommendedName>
        <fullName evidence="3">Secreted protein</fullName>
    </recommendedName>
</protein>
<proteinExistence type="predicted"/>
<dbReference type="EMBL" id="CALNXI010000350">
    <property type="protein sequence ID" value="CAH3025389.1"/>
    <property type="molecule type" value="Genomic_DNA"/>
</dbReference>
<organism evidence="1 2">
    <name type="scientific">Porites evermanni</name>
    <dbReference type="NCBI Taxonomy" id="104178"/>
    <lineage>
        <taxon>Eukaryota</taxon>
        <taxon>Metazoa</taxon>
        <taxon>Cnidaria</taxon>
        <taxon>Anthozoa</taxon>
        <taxon>Hexacorallia</taxon>
        <taxon>Scleractinia</taxon>
        <taxon>Fungiina</taxon>
        <taxon>Poritidae</taxon>
        <taxon>Porites</taxon>
    </lineage>
</organism>
<name>A0ABN8M6Z3_9CNID</name>
<evidence type="ECO:0008006" key="3">
    <source>
        <dbReference type="Google" id="ProtNLM"/>
    </source>
</evidence>
<evidence type="ECO:0000313" key="1">
    <source>
        <dbReference type="EMBL" id="CAH3025389.1"/>
    </source>
</evidence>
<keyword evidence="2" id="KW-1185">Reference proteome</keyword>
<evidence type="ECO:0000313" key="2">
    <source>
        <dbReference type="Proteomes" id="UP001159427"/>
    </source>
</evidence>